<dbReference type="InterPro" id="IPR036412">
    <property type="entry name" value="HAD-like_sf"/>
</dbReference>
<keyword evidence="2" id="KW-1185">Reference proteome</keyword>
<dbReference type="PANTHER" id="PTHR46191:SF2">
    <property type="entry name" value="HALOACID DEHALOGENASE-LIKE HYDROLASE DOMAIN-CONTAINING PROTEIN 3"/>
    <property type="match status" value="1"/>
</dbReference>
<dbReference type="SFLD" id="SFLDS00003">
    <property type="entry name" value="Haloacid_Dehalogenase"/>
    <property type="match status" value="1"/>
</dbReference>
<dbReference type="Pfam" id="PF00702">
    <property type="entry name" value="Hydrolase"/>
    <property type="match status" value="1"/>
</dbReference>
<dbReference type="Gene3D" id="1.10.150.720">
    <property type="entry name" value="Haloacid dehalogenase-like hydrolase"/>
    <property type="match status" value="1"/>
</dbReference>
<dbReference type="SUPFAM" id="SSF56784">
    <property type="entry name" value="HAD-like"/>
    <property type="match status" value="1"/>
</dbReference>
<reference evidence="1 2" key="2">
    <citation type="submission" date="2019-11" db="EMBL/GenBank/DDBJ databases">
        <authorList>
            <person name="Lu H."/>
        </authorList>
    </citation>
    <scope>NUCLEOTIDE SEQUENCE [LARGE SCALE GENOMIC DNA]</scope>
    <source>
        <strain evidence="1 2">FIM1</strain>
    </source>
</reference>
<dbReference type="InterPro" id="IPR044924">
    <property type="entry name" value="HAD-SF_hydro_IA_REG-2-like_cap"/>
</dbReference>
<proteinExistence type="predicted"/>
<dbReference type="SFLD" id="SFLDG01129">
    <property type="entry name" value="C1.5:_HAD__Beta-PGM__Phosphata"/>
    <property type="match status" value="1"/>
</dbReference>
<dbReference type="InterPro" id="IPR023214">
    <property type="entry name" value="HAD_sf"/>
</dbReference>
<organism evidence="1 2">
    <name type="scientific">Kluyveromyces marxianus</name>
    <name type="common">Yeast</name>
    <name type="synonym">Candida kefyr</name>
    <dbReference type="NCBI Taxonomy" id="4911"/>
    <lineage>
        <taxon>Eukaryota</taxon>
        <taxon>Fungi</taxon>
        <taxon>Dikarya</taxon>
        <taxon>Ascomycota</taxon>
        <taxon>Saccharomycotina</taxon>
        <taxon>Saccharomycetes</taxon>
        <taxon>Saccharomycetales</taxon>
        <taxon>Saccharomycetaceae</taxon>
        <taxon>Kluyveromyces</taxon>
    </lineage>
</organism>
<dbReference type="InterPro" id="IPR051828">
    <property type="entry name" value="HAD-like_hydrolase_domain"/>
</dbReference>
<reference evidence="1 2" key="1">
    <citation type="submission" date="2016-03" db="EMBL/GenBank/DDBJ databases">
        <title>How can Kluyveromyces marxianus grow so fast - potential evolutionary course in Saccharomyces Complex revealed by comparative genomics.</title>
        <authorList>
            <person name="Mo W."/>
            <person name="Lu W."/>
            <person name="Yang X."/>
            <person name="Qi J."/>
            <person name="Lv H."/>
        </authorList>
    </citation>
    <scope>NUCLEOTIDE SEQUENCE [LARGE SCALE GENOMIC DNA]</scope>
    <source>
        <strain evidence="1 2">FIM1</strain>
    </source>
</reference>
<sequence length="309" mass="35819">MKPTRIPNNLLRSSGLVQRPPKIITFDAYNTLYAIKRPVMEQYCIVGKKYGIDANPKELTLRFPEVFNKIRSLYPLYGKKSGITADQWWENLIREVFKPLEIPQEMVRDILIRFEGYEAYTVYPDVKEFLEKMRTKYPDVILGIISNTDPIVLKLLENIGLKNYFDGNIYLSYDLEIKKPDPMIFQYAIADLFKRYDLQKEFGDLETFRKSGLIWHVGDEEKNDLLGAHNAGINGVLVDRCNEFGYFNPPTENPKNNKGLSENELSLRKVCNESESSFEQSAAINDVIQVSEGQYVITNFKTLDTMLFY</sequence>
<evidence type="ECO:0000313" key="2">
    <source>
        <dbReference type="Proteomes" id="UP000422736"/>
    </source>
</evidence>
<dbReference type="PANTHER" id="PTHR46191">
    <property type="match status" value="1"/>
</dbReference>
<dbReference type="Proteomes" id="UP000422736">
    <property type="component" value="Chromosome 4"/>
</dbReference>
<evidence type="ECO:0000313" key="1">
    <source>
        <dbReference type="EMBL" id="QGN15818.1"/>
    </source>
</evidence>
<dbReference type="Gene3D" id="3.40.50.1000">
    <property type="entry name" value="HAD superfamily/HAD-like"/>
    <property type="match status" value="1"/>
</dbReference>
<dbReference type="EMBL" id="CP015057">
    <property type="protein sequence ID" value="QGN15818.1"/>
    <property type="molecule type" value="Genomic_DNA"/>
</dbReference>
<accession>A0ABX6F042</accession>
<gene>
    <name evidence="1" type="primary">DPI35</name>
    <name evidence="1" type="ORF">FIM1_2514</name>
</gene>
<dbReference type="InterPro" id="IPR011949">
    <property type="entry name" value="HAD-SF_hydro_IA_REG-2-like"/>
</dbReference>
<name>A0ABX6F042_KLUMA</name>
<protein>
    <submittedName>
        <fullName evidence="1">YMR130W</fullName>
    </submittedName>
</protein>
<dbReference type="NCBIfam" id="TIGR02252">
    <property type="entry name" value="DREG-2"/>
    <property type="match status" value="1"/>
</dbReference>